<dbReference type="EC" id="2.7.13.3" evidence="2"/>
<accession>A0A1E8GMU2</accession>
<dbReference type="EMBL" id="MKIR01000012">
    <property type="protein sequence ID" value="OFI49574.1"/>
    <property type="molecule type" value="Genomic_DNA"/>
</dbReference>
<dbReference type="SMART" id="SM00388">
    <property type="entry name" value="HisKA"/>
    <property type="match status" value="1"/>
</dbReference>
<evidence type="ECO:0000256" key="1">
    <source>
        <dbReference type="ARBA" id="ARBA00000085"/>
    </source>
</evidence>
<dbReference type="InterPro" id="IPR005467">
    <property type="entry name" value="His_kinase_dom"/>
</dbReference>
<dbReference type="InterPro" id="IPR003594">
    <property type="entry name" value="HATPase_dom"/>
</dbReference>
<evidence type="ECO:0000256" key="3">
    <source>
        <dbReference type="ARBA" id="ARBA00022679"/>
    </source>
</evidence>
<dbReference type="SUPFAM" id="SSF47384">
    <property type="entry name" value="Homodimeric domain of signal transducing histidine kinase"/>
    <property type="match status" value="1"/>
</dbReference>
<sequence>MIKLAIIIVLILIIAVIIAKFFIYKKEVVSLNQQLDDMKKDLESNSLLKVGLNDKDLNLLASQINEIIKVYKEEQRISRRNNLKLKEEITNISHDFRTPLTSIKGFSALLSAENNLSEEKKAEYLDIIQKKIDNLLSTVNLFYDMSKIDSLDEQIKLEKLDFSMVFFELLFMFHQDFEEKNIKVDVVNEENFSNDIWADRKSVERVILNLIQNSLRYASSYLNISSMVMGDKLRVVFSNDTDKISEGDISQIFDRTYTADKSRSDGQNGLGLYIAKQLVQSSGGEIKASLLGNEFKIEVDFPLFSGNAKETR</sequence>
<dbReference type="AlphaFoldDB" id="A0A1E8GMU2"/>
<dbReference type="Gene3D" id="3.30.565.10">
    <property type="entry name" value="Histidine kinase-like ATPase, C-terminal domain"/>
    <property type="match status" value="1"/>
</dbReference>
<dbReference type="Gene3D" id="1.10.287.130">
    <property type="match status" value="1"/>
</dbReference>
<dbReference type="PANTHER" id="PTHR43711:SF26">
    <property type="entry name" value="SENSOR HISTIDINE KINASE RCSC"/>
    <property type="match status" value="1"/>
</dbReference>
<protein>
    <recommendedName>
        <fullName evidence="2">histidine kinase</fullName>
        <ecNumber evidence="2">2.7.13.3</ecNumber>
    </recommendedName>
</protein>
<dbReference type="InterPro" id="IPR008358">
    <property type="entry name" value="Sig_transdc_His_kin/Pase_MprB"/>
</dbReference>
<dbReference type="InterPro" id="IPR050736">
    <property type="entry name" value="Sensor_HK_Regulatory"/>
</dbReference>
<comment type="catalytic activity">
    <reaction evidence="1">
        <text>ATP + protein L-histidine = ADP + protein N-phospho-L-histidine.</text>
        <dbReference type="EC" id="2.7.13.3"/>
    </reaction>
</comment>
<evidence type="ECO:0000256" key="5">
    <source>
        <dbReference type="ARBA" id="ARBA00023012"/>
    </source>
</evidence>
<dbReference type="PRINTS" id="PR01780">
    <property type="entry name" value="LANTIREGPROT"/>
</dbReference>
<dbReference type="SMART" id="SM00387">
    <property type="entry name" value="HATPase_c"/>
    <property type="match status" value="1"/>
</dbReference>
<dbReference type="Pfam" id="PF00512">
    <property type="entry name" value="HisKA"/>
    <property type="match status" value="1"/>
</dbReference>
<dbReference type="PANTHER" id="PTHR43711">
    <property type="entry name" value="TWO-COMPONENT HISTIDINE KINASE"/>
    <property type="match status" value="1"/>
</dbReference>
<comment type="caution">
    <text evidence="7">The sequence shown here is derived from an EMBL/GenBank/DDBJ whole genome shotgun (WGS) entry which is preliminary data.</text>
</comment>
<dbReference type="SUPFAM" id="SSF55874">
    <property type="entry name" value="ATPase domain of HSP90 chaperone/DNA topoisomerase II/histidine kinase"/>
    <property type="match status" value="1"/>
</dbReference>
<name>A0A1E8GMU2_9LACT</name>
<feature type="domain" description="Histidine kinase" evidence="6">
    <location>
        <begin position="91"/>
        <end position="305"/>
    </location>
</feature>
<reference evidence="8" key="1">
    <citation type="submission" date="2016-09" db="EMBL/GenBank/DDBJ databases">
        <title>Draft genome sequence of a novel species of the family Streptococcaceae isolated from flowers.</title>
        <authorList>
            <person name="Chuah L.-O."/>
            <person name="Yap K.-P."/>
            <person name="Thong K.L."/>
            <person name="Liong M.T."/>
            <person name="Ahmad R."/>
            <person name="Rusul G."/>
        </authorList>
    </citation>
    <scope>NUCLEOTIDE SEQUENCE [LARGE SCALE GENOMIC DNA]</scope>
    <source>
        <strain evidence="8">DF1</strain>
    </source>
</reference>
<dbReference type="Proteomes" id="UP000178622">
    <property type="component" value="Unassembled WGS sequence"/>
</dbReference>
<dbReference type="RefSeq" id="WP_070792091.1">
    <property type="nucleotide sequence ID" value="NZ_MKIR01000012.1"/>
</dbReference>
<dbReference type="STRING" id="1859473.BG261_03055"/>
<organism evidence="7 8">
    <name type="scientific">Floricoccus tropicus</name>
    <dbReference type="NCBI Taxonomy" id="1859473"/>
    <lineage>
        <taxon>Bacteria</taxon>
        <taxon>Bacillati</taxon>
        <taxon>Bacillota</taxon>
        <taxon>Bacilli</taxon>
        <taxon>Lactobacillales</taxon>
        <taxon>Streptococcaceae</taxon>
        <taxon>Floricoccus</taxon>
    </lineage>
</organism>
<evidence type="ECO:0000313" key="7">
    <source>
        <dbReference type="EMBL" id="OFI49574.1"/>
    </source>
</evidence>
<dbReference type="InterPro" id="IPR036890">
    <property type="entry name" value="HATPase_C_sf"/>
</dbReference>
<evidence type="ECO:0000256" key="2">
    <source>
        <dbReference type="ARBA" id="ARBA00012438"/>
    </source>
</evidence>
<dbReference type="GO" id="GO:0000155">
    <property type="term" value="F:phosphorelay sensor kinase activity"/>
    <property type="evidence" value="ECO:0007669"/>
    <property type="project" value="InterPro"/>
</dbReference>
<dbReference type="InterPro" id="IPR003661">
    <property type="entry name" value="HisK_dim/P_dom"/>
</dbReference>
<keyword evidence="5" id="KW-0902">Two-component regulatory system</keyword>
<evidence type="ECO:0000256" key="4">
    <source>
        <dbReference type="ARBA" id="ARBA00022777"/>
    </source>
</evidence>
<gene>
    <name evidence="7" type="ORF">BG261_03055</name>
</gene>
<dbReference type="OrthoDB" id="335833at2"/>
<dbReference type="GO" id="GO:0016020">
    <property type="term" value="C:membrane"/>
    <property type="evidence" value="ECO:0007669"/>
    <property type="project" value="InterPro"/>
</dbReference>
<evidence type="ECO:0000259" key="6">
    <source>
        <dbReference type="PROSITE" id="PS50109"/>
    </source>
</evidence>
<proteinExistence type="predicted"/>
<keyword evidence="4" id="KW-0418">Kinase</keyword>
<dbReference type="PROSITE" id="PS50109">
    <property type="entry name" value="HIS_KIN"/>
    <property type="match status" value="1"/>
</dbReference>
<dbReference type="Pfam" id="PF02518">
    <property type="entry name" value="HATPase_c"/>
    <property type="match status" value="1"/>
</dbReference>
<dbReference type="CDD" id="cd00082">
    <property type="entry name" value="HisKA"/>
    <property type="match status" value="1"/>
</dbReference>
<keyword evidence="3" id="KW-0808">Transferase</keyword>
<keyword evidence="8" id="KW-1185">Reference proteome</keyword>
<evidence type="ECO:0000313" key="8">
    <source>
        <dbReference type="Proteomes" id="UP000178622"/>
    </source>
</evidence>
<dbReference type="InterPro" id="IPR036097">
    <property type="entry name" value="HisK_dim/P_sf"/>
</dbReference>